<keyword evidence="5 13" id="KW-0808">Transferase</keyword>
<keyword evidence="7 13" id="KW-0418">Kinase</keyword>
<feature type="domain" description="Histidine kinase" evidence="11">
    <location>
        <begin position="245"/>
        <end position="454"/>
    </location>
</feature>
<evidence type="ECO:0000259" key="12">
    <source>
        <dbReference type="PROSITE" id="PS50885"/>
    </source>
</evidence>
<dbReference type="InterPro" id="IPR003594">
    <property type="entry name" value="HATPase_dom"/>
</dbReference>
<organism evidence="13 14">
    <name type="scientific">Roseomonas elaeocarpi</name>
    <dbReference type="NCBI Taxonomy" id="907779"/>
    <lineage>
        <taxon>Bacteria</taxon>
        <taxon>Pseudomonadati</taxon>
        <taxon>Pseudomonadota</taxon>
        <taxon>Alphaproteobacteria</taxon>
        <taxon>Acetobacterales</taxon>
        <taxon>Roseomonadaceae</taxon>
        <taxon>Roseomonas</taxon>
    </lineage>
</organism>
<dbReference type="Pfam" id="PF00512">
    <property type="entry name" value="HisKA"/>
    <property type="match status" value="1"/>
</dbReference>
<dbReference type="Proteomes" id="UP001589865">
    <property type="component" value="Unassembled WGS sequence"/>
</dbReference>
<evidence type="ECO:0000313" key="14">
    <source>
        <dbReference type="Proteomes" id="UP001589865"/>
    </source>
</evidence>
<dbReference type="SMART" id="SM00388">
    <property type="entry name" value="HisKA"/>
    <property type="match status" value="1"/>
</dbReference>
<dbReference type="InterPro" id="IPR036890">
    <property type="entry name" value="HATPase_C_sf"/>
</dbReference>
<keyword evidence="4" id="KW-0597">Phosphoprotein</keyword>
<dbReference type="EMBL" id="JBHLUN010000006">
    <property type="protein sequence ID" value="MFC0408476.1"/>
    <property type="molecule type" value="Genomic_DNA"/>
</dbReference>
<evidence type="ECO:0000256" key="5">
    <source>
        <dbReference type="ARBA" id="ARBA00022679"/>
    </source>
</evidence>
<comment type="caution">
    <text evidence="13">The sequence shown here is derived from an EMBL/GenBank/DDBJ whole genome shotgun (WGS) entry which is preliminary data.</text>
</comment>
<proteinExistence type="predicted"/>
<dbReference type="Gene3D" id="3.30.565.10">
    <property type="entry name" value="Histidine kinase-like ATPase, C-terminal domain"/>
    <property type="match status" value="1"/>
</dbReference>
<dbReference type="InterPro" id="IPR004358">
    <property type="entry name" value="Sig_transdc_His_kin-like_C"/>
</dbReference>
<evidence type="ECO:0000256" key="6">
    <source>
        <dbReference type="ARBA" id="ARBA00022692"/>
    </source>
</evidence>
<evidence type="ECO:0000256" key="4">
    <source>
        <dbReference type="ARBA" id="ARBA00022553"/>
    </source>
</evidence>
<reference evidence="13 14" key="1">
    <citation type="submission" date="2024-09" db="EMBL/GenBank/DDBJ databases">
        <authorList>
            <person name="Sun Q."/>
            <person name="Mori K."/>
        </authorList>
    </citation>
    <scope>NUCLEOTIDE SEQUENCE [LARGE SCALE GENOMIC DNA]</scope>
    <source>
        <strain evidence="13 14">TBRC 5777</strain>
    </source>
</reference>
<feature type="domain" description="HAMP" evidence="12">
    <location>
        <begin position="186"/>
        <end position="237"/>
    </location>
</feature>
<evidence type="ECO:0000256" key="1">
    <source>
        <dbReference type="ARBA" id="ARBA00000085"/>
    </source>
</evidence>
<dbReference type="PROSITE" id="PS50885">
    <property type="entry name" value="HAMP"/>
    <property type="match status" value="1"/>
</dbReference>
<keyword evidence="9" id="KW-0902">Two-component regulatory system</keyword>
<dbReference type="InterPro" id="IPR005467">
    <property type="entry name" value="His_kinase_dom"/>
</dbReference>
<dbReference type="PROSITE" id="PS50109">
    <property type="entry name" value="HIS_KIN"/>
    <property type="match status" value="1"/>
</dbReference>
<dbReference type="InterPro" id="IPR003660">
    <property type="entry name" value="HAMP_dom"/>
</dbReference>
<accession>A0ABV6JRX0</accession>
<evidence type="ECO:0000256" key="3">
    <source>
        <dbReference type="ARBA" id="ARBA00012438"/>
    </source>
</evidence>
<evidence type="ECO:0000256" key="8">
    <source>
        <dbReference type="ARBA" id="ARBA00022989"/>
    </source>
</evidence>
<dbReference type="SUPFAM" id="SSF47384">
    <property type="entry name" value="Homodimeric domain of signal transducing histidine kinase"/>
    <property type="match status" value="1"/>
</dbReference>
<dbReference type="InterPro" id="IPR003661">
    <property type="entry name" value="HisK_dim/P_dom"/>
</dbReference>
<evidence type="ECO:0000256" key="7">
    <source>
        <dbReference type="ARBA" id="ARBA00022777"/>
    </source>
</evidence>
<dbReference type="EC" id="2.7.13.3" evidence="3"/>
<gene>
    <name evidence="13" type="ORF">ACFFGY_09475</name>
</gene>
<evidence type="ECO:0000256" key="10">
    <source>
        <dbReference type="ARBA" id="ARBA00023136"/>
    </source>
</evidence>
<keyword evidence="14" id="KW-1185">Reference proteome</keyword>
<dbReference type="SMART" id="SM00387">
    <property type="entry name" value="HATPase_c"/>
    <property type="match status" value="1"/>
</dbReference>
<dbReference type="InterPro" id="IPR036097">
    <property type="entry name" value="HisK_dim/P_sf"/>
</dbReference>
<dbReference type="PANTHER" id="PTHR45436">
    <property type="entry name" value="SENSOR HISTIDINE KINASE YKOH"/>
    <property type="match status" value="1"/>
</dbReference>
<dbReference type="InterPro" id="IPR050428">
    <property type="entry name" value="TCS_sensor_his_kinase"/>
</dbReference>
<comment type="catalytic activity">
    <reaction evidence="1">
        <text>ATP + protein L-histidine = ADP + protein N-phospho-L-histidine.</text>
        <dbReference type="EC" id="2.7.13.3"/>
    </reaction>
</comment>
<dbReference type="SUPFAM" id="SSF55874">
    <property type="entry name" value="ATPase domain of HSP90 chaperone/DNA topoisomerase II/histidine kinase"/>
    <property type="match status" value="1"/>
</dbReference>
<dbReference type="CDD" id="cd00075">
    <property type="entry name" value="HATPase"/>
    <property type="match status" value="1"/>
</dbReference>
<protein>
    <recommendedName>
        <fullName evidence="3">histidine kinase</fullName>
        <ecNumber evidence="3">2.7.13.3</ecNumber>
    </recommendedName>
</protein>
<dbReference type="Pfam" id="PF08521">
    <property type="entry name" value="2CSK_N"/>
    <property type="match status" value="1"/>
</dbReference>
<dbReference type="Pfam" id="PF02518">
    <property type="entry name" value="HATPase_c"/>
    <property type="match status" value="1"/>
</dbReference>
<keyword evidence="10" id="KW-0472">Membrane</keyword>
<dbReference type="PRINTS" id="PR00344">
    <property type="entry name" value="BCTRLSENSOR"/>
</dbReference>
<dbReference type="GO" id="GO:0004673">
    <property type="term" value="F:protein histidine kinase activity"/>
    <property type="evidence" value="ECO:0007669"/>
    <property type="project" value="UniProtKB-EC"/>
</dbReference>
<keyword evidence="8" id="KW-1133">Transmembrane helix</keyword>
<evidence type="ECO:0000256" key="2">
    <source>
        <dbReference type="ARBA" id="ARBA00004370"/>
    </source>
</evidence>
<dbReference type="SMART" id="SM00304">
    <property type="entry name" value="HAMP"/>
    <property type="match status" value="1"/>
</dbReference>
<dbReference type="PANTHER" id="PTHR45436:SF1">
    <property type="entry name" value="SENSOR PROTEIN QSEC"/>
    <property type="match status" value="1"/>
</dbReference>
<dbReference type="RefSeq" id="WP_377044228.1">
    <property type="nucleotide sequence ID" value="NZ_JBHLUN010000006.1"/>
</dbReference>
<evidence type="ECO:0000256" key="9">
    <source>
        <dbReference type="ARBA" id="ARBA00023012"/>
    </source>
</evidence>
<dbReference type="Gene3D" id="1.10.287.130">
    <property type="match status" value="1"/>
</dbReference>
<comment type="subcellular location">
    <subcellularLocation>
        <location evidence="2">Membrane</location>
    </subcellularLocation>
</comment>
<keyword evidence="6" id="KW-0812">Transmembrane</keyword>
<name>A0ABV6JRX0_9PROT</name>
<dbReference type="InterPro" id="IPR013727">
    <property type="entry name" value="2CSK_N"/>
</dbReference>
<evidence type="ECO:0000313" key="13">
    <source>
        <dbReference type="EMBL" id="MFC0408476.1"/>
    </source>
</evidence>
<sequence length="454" mass="47877">MSATRSLHARIALLLVLLLGSVSAGFSVAGWYYARLTAGGAFDALLSAGAAQISENTYQQGGVVTVDLPVSVLAGLSVEDSAAYKVVDWRGVVVAGAADLDAAVTPEALGNGMLSNGPVLRDATWRGQPVRAAVTARRLSGGWVTVTLAQTLNARTALARDIAARAVVAVLVLDGLALVITLVAVKRVLAPLSAVQRVLRERDPRDLSPLAVEAPPEIGALVGAINDFMARLEGRIALMQRLIGDAAHQLRTPLAALASQVDLLTVERDAARREAQMARVAARTEQLGHLVGQLFNHAMVTHRAGVAMLEPVDLVLLTRRVMLDVPPAARMLEMSLDAPEEPVMIQGDAISLREAIGNVVGNALRHGARSRLEVRVLRDAAGCRVEVLDDGPGIPPAQWARVREPFHGRDDGQPGAGLGLAIADEVVRAHGGELQFSAHSHEGFAVILRFPQAG</sequence>
<dbReference type="CDD" id="cd00082">
    <property type="entry name" value="HisKA"/>
    <property type="match status" value="1"/>
</dbReference>
<evidence type="ECO:0000259" key="11">
    <source>
        <dbReference type="PROSITE" id="PS50109"/>
    </source>
</evidence>